<organism evidence="1 2">
    <name type="scientific">Plasmodium falciparum (isolate HB3)</name>
    <dbReference type="NCBI Taxonomy" id="137071"/>
    <lineage>
        <taxon>Eukaryota</taxon>
        <taxon>Sar</taxon>
        <taxon>Alveolata</taxon>
        <taxon>Apicomplexa</taxon>
        <taxon>Aconoidasida</taxon>
        <taxon>Haemosporida</taxon>
        <taxon>Plasmodiidae</taxon>
        <taxon>Plasmodium</taxon>
        <taxon>Plasmodium (Laverania)</taxon>
    </lineage>
</organism>
<accession>A0A0L7KIW0</accession>
<dbReference type="Proteomes" id="UP000054289">
    <property type="component" value="Unassembled WGS sequence"/>
</dbReference>
<name>A0A0L7KIW0_PLAFX</name>
<reference evidence="1 2" key="1">
    <citation type="submission" date="2006-03" db="EMBL/GenBank/DDBJ databases">
        <title>Annotation of Plasmodium falciparum HB3.</title>
        <authorList>
            <consortium name="The Broad Institute Genome Sequencing Platform"/>
            <person name="Volkman S.K."/>
            <person name="Neafsey D.E."/>
            <person name="Dash A.P."/>
            <person name="Chitnis C.E."/>
            <person name="Hartl D.L."/>
            <person name="Young S.K."/>
            <person name="Zeng Q."/>
            <person name="Koehrsen M."/>
            <person name="Alvarado L."/>
            <person name="Berlin A."/>
            <person name="Borenstein D."/>
            <person name="Chapman S.B."/>
            <person name="Chen Z."/>
            <person name="Engels R."/>
            <person name="Freedman E."/>
            <person name="Gellesch M."/>
            <person name="Goldberg J."/>
            <person name="Griggs A."/>
            <person name="Gujja S."/>
            <person name="Heilman E.R."/>
            <person name="Heiman D.I."/>
            <person name="Howarth C."/>
            <person name="Jen D."/>
            <person name="Larson L."/>
            <person name="Mehta T."/>
            <person name="Neiman D."/>
            <person name="Park D."/>
            <person name="Pearson M."/>
            <person name="Roberts A."/>
            <person name="Saif S."/>
            <person name="Shea T."/>
            <person name="Shenoy N."/>
            <person name="Sisk P."/>
            <person name="Stolte C."/>
            <person name="Sykes S."/>
            <person name="Walk T."/>
            <person name="White J."/>
            <person name="Yandava C."/>
            <person name="Haas B."/>
            <person name="Henn M.R."/>
            <person name="Nusbaum C."/>
            <person name="Birren B."/>
        </authorList>
    </citation>
    <scope>NUCLEOTIDE SEQUENCE [LARGE SCALE GENOMIC DNA]</scope>
    <source>
        <strain evidence="1">HB3</strain>
    </source>
</reference>
<dbReference type="KEGG" id="pfh:PFHG_04824"/>
<protein>
    <submittedName>
        <fullName evidence="1">Uncharacterized protein</fullName>
    </submittedName>
</protein>
<gene>
    <name evidence="1" type="ORF">PFHG_04824</name>
</gene>
<evidence type="ECO:0000313" key="1">
    <source>
        <dbReference type="EMBL" id="KOB63035.1"/>
    </source>
</evidence>
<sequence>MNRHFKKLITSTYITQQDKKIFYRISLIDLSIKSLKKMDYWKNQMDNIISIYNKFCTN</sequence>
<evidence type="ECO:0000313" key="2">
    <source>
        <dbReference type="Proteomes" id="UP000054289"/>
    </source>
</evidence>
<reference evidence="2" key="2">
    <citation type="submission" date="2006-03" db="EMBL/GenBank/DDBJ databases">
        <title>The genome sequence of the Plasmodium falciparum HB3.</title>
        <authorList>
            <consortium name="The Broad Institute Genome Sequencing Platform"/>
            <person name="Birren B."/>
            <person name="Lander E."/>
            <person name="Galagan J."/>
            <person name="Nusbaum C."/>
            <person name="Devon K."/>
            <person name="Henn M."/>
            <person name="Jaffe D."/>
            <person name="Butler J."/>
            <person name="Alvarez P."/>
            <person name="Gnerre S."/>
            <person name="Grabherr M."/>
            <person name="Kleber M."/>
            <person name="Mauceli E."/>
            <person name="Brockman W."/>
            <person name="MacCallum I.A."/>
            <person name="Rounsley S."/>
            <person name="Young S."/>
            <person name="LaButti K."/>
            <person name="Pushparaj V."/>
            <person name="DeCaprio D."/>
            <person name="Crawford M."/>
            <person name="Koehrsen M."/>
            <person name="Engels R."/>
            <person name="Montgomery P."/>
            <person name="Pearson M."/>
            <person name="Howarth C."/>
            <person name="Larson L."/>
            <person name="Luoma S."/>
            <person name="White J."/>
            <person name="Kodira C."/>
            <person name="Zeng Q."/>
            <person name="Oleary S."/>
            <person name="Yandava C."/>
            <person name="Alvarado L."/>
            <person name="Wirth D."/>
            <person name="Volkman S."/>
            <person name="Hartl D."/>
        </authorList>
    </citation>
    <scope>NUCLEOTIDE SEQUENCE [LARGE SCALE GENOMIC DNA]</scope>
</reference>
<dbReference type="EMBL" id="CH672129">
    <property type="protein sequence ID" value="KOB63035.1"/>
    <property type="molecule type" value="Genomic_DNA"/>
</dbReference>
<proteinExistence type="predicted"/>
<dbReference type="AlphaFoldDB" id="A0A0L7KIW0"/>